<dbReference type="EMBL" id="JACOMF010000009">
    <property type="protein sequence ID" value="MBC4015675.1"/>
    <property type="molecule type" value="Genomic_DNA"/>
</dbReference>
<dbReference type="RefSeq" id="WP_186770448.1">
    <property type="nucleotide sequence ID" value="NZ_JACOMF010000009.1"/>
</dbReference>
<evidence type="ECO:0000313" key="1">
    <source>
        <dbReference type="EMBL" id="MBC4015675.1"/>
    </source>
</evidence>
<protein>
    <submittedName>
        <fullName evidence="1">Uncharacterized protein</fullName>
    </submittedName>
</protein>
<name>A0A9X0QY29_9PROT</name>
<gene>
    <name evidence="1" type="ORF">H7965_10065</name>
</gene>
<sequence>MAIRARQSARFSGVGEERLLVEVTQVLQDLGFTIEESAAPYGVLAGSKDRDATETGQVVGQVALVVVFALLGAHYNPTWDTDQVIRATITTRPLGRDEVGLRVSFERIVTTNQGTSRAEELTQEEFASGFFDRVRSGLNGHRA</sequence>
<organism evidence="1 2">
    <name type="scientific">Siccirubricoccus deserti</name>
    <dbReference type="NCBI Taxonomy" id="2013562"/>
    <lineage>
        <taxon>Bacteria</taxon>
        <taxon>Pseudomonadati</taxon>
        <taxon>Pseudomonadota</taxon>
        <taxon>Alphaproteobacteria</taxon>
        <taxon>Acetobacterales</taxon>
        <taxon>Roseomonadaceae</taxon>
        <taxon>Siccirubricoccus</taxon>
    </lineage>
</organism>
<keyword evidence="2" id="KW-1185">Reference proteome</keyword>
<proteinExistence type="predicted"/>
<dbReference type="Proteomes" id="UP000600101">
    <property type="component" value="Unassembled WGS sequence"/>
</dbReference>
<dbReference type="AlphaFoldDB" id="A0A9X0QY29"/>
<accession>A0A9X0QY29</accession>
<comment type="caution">
    <text evidence="1">The sequence shown here is derived from an EMBL/GenBank/DDBJ whole genome shotgun (WGS) entry which is preliminary data.</text>
</comment>
<evidence type="ECO:0000313" key="2">
    <source>
        <dbReference type="Proteomes" id="UP000600101"/>
    </source>
</evidence>
<reference evidence="1" key="1">
    <citation type="submission" date="2020-08" db="EMBL/GenBank/DDBJ databases">
        <authorList>
            <person name="Hu Y."/>
            <person name="Nguyen S.V."/>
            <person name="Li F."/>
            <person name="Fanning S."/>
        </authorList>
    </citation>
    <scope>NUCLEOTIDE SEQUENCE</scope>
    <source>
        <strain evidence="1">SYSU D8009</strain>
    </source>
</reference>